<dbReference type="Proteomes" id="UP000031866">
    <property type="component" value="Chromosome"/>
</dbReference>
<dbReference type="SMART" id="SM00530">
    <property type="entry name" value="HTH_XRE"/>
    <property type="match status" value="1"/>
</dbReference>
<dbReference type="Pfam" id="PF01381">
    <property type="entry name" value="HTH_3"/>
    <property type="match status" value="1"/>
</dbReference>
<evidence type="ECO:0000313" key="3">
    <source>
        <dbReference type="EMBL" id="AJG98895.1"/>
    </source>
</evidence>
<dbReference type="InterPro" id="IPR010982">
    <property type="entry name" value="Lambda_DNA-bd_dom_sf"/>
</dbReference>
<evidence type="ECO:0000256" key="1">
    <source>
        <dbReference type="ARBA" id="ARBA00023125"/>
    </source>
</evidence>
<dbReference type="PANTHER" id="PTHR46558:SF11">
    <property type="entry name" value="HTH-TYPE TRANSCRIPTIONAL REGULATOR XRE"/>
    <property type="match status" value="1"/>
</dbReference>
<dbReference type="OrthoDB" id="2064916at2"/>
<dbReference type="EMBL" id="CP010086">
    <property type="protein sequence ID" value="AJG98895.1"/>
    <property type="molecule type" value="Genomic_DNA"/>
</dbReference>
<dbReference type="Gene3D" id="1.10.260.40">
    <property type="entry name" value="lambda repressor-like DNA-binding domains"/>
    <property type="match status" value="1"/>
</dbReference>
<reference evidence="4" key="1">
    <citation type="submission" date="2014-12" db="EMBL/GenBank/DDBJ databases">
        <title>Genome sequence of Clostridium beijerinckii strain 59B.</title>
        <authorList>
            <person name="Little G.T."/>
            <person name="Minton N.P."/>
        </authorList>
    </citation>
    <scope>NUCLEOTIDE SEQUENCE [LARGE SCALE GENOMIC DNA]</scope>
    <source>
        <strain evidence="4">59B</strain>
    </source>
</reference>
<proteinExistence type="predicted"/>
<dbReference type="SUPFAM" id="SSF47413">
    <property type="entry name" value="lambda repressor-like DNA-binding domains"/>
    <property type="match status" value="1"/>
</dbReference>
<dbReference type="PANTHER" id="PTHR46558">
    <property type="entry name" value="TRACRIPTIONAL REGULATORY PROTEIN-RELATED-RELATED"/>
    <property type="match status" value="1"/>
</dbReference>
<dbReference type="STRING" id="1520.LF65_02309"/>
<dbReference type="PROSITE" id="PS50943">
    <property type="entry name" value="HTH_CROC1"/>
    <property type="match status" value="1"/>
</dbReference>
<evidence type="ECO:0000313" key="4">
    <source>
        <dbReference type="Proteomes" id="UP000031866"/>
    </source>
</evidence>
<organism evidence="3 4">
    <name type="scientific">Clostridium beijerinckii</name>
    <name type="common">Clostridium MP</name>
    <dbReference type="NCBI Taxonomy" id="1520"/>
    <lineage>
        <taxon>Bacteria</taxon>
        <taxon>Bacillati</taxon>
        <taxon>Bacillota</taxon>
        <taxon>Clostridia</taxon>
        <taxon>Eubacteriales</taxon>
        <taxon>Clostridiaceae</taxon>
        <taxon>Clostridium</taxon>
    </lineage>
</organism>
<sequence length="72" mass="8467">MLSKRLTYLRNEAELTQVELSKKLNISRSAYAHYENGTYEPSIQMIELFADFYEVSTDFLLGRTSIRKPYPK</sequence>
<dbReference type="KEGG" id="cbei:LF65_02309"/>
<dbReference type="CDD" id="cd00093">
    <property type="entry name" value="HTH_XRE"/>
    <property type="match status" value="1"/>
</dbReference>
<name>A0A0B5QD59_CLOBE</name>
<dbReference type="AlphaFoldDB" id="A0A0B5QD59"/>
<gene>
    <name evidence="3" type="ORF">LF65_02309</name>
</gene>
<feature type="domain" description="HTH cro/C1-type" evidence="2">
    <location>
        <begin position="6"/>
        <end position="60"/>
    </location>
</feature>
<keyword evidence="1" id="KW-0238">DNA-binding</keyword>
<dbReference type="GO" id="GO:0003677">
    <property type="term" value="F:DNA binding"/>
    <property type="evidence" value="ECO:0007669"/>
    <property type="project" value="UniProtKB-KW"/>
</dbReference>
<protein>
    <submittedName>
        <fullName evidence="3">XRE family transcriptional regulator</fullName>
    </submittedName>
</protein>
<accession>A0A0B5QD59</accession>
<dbReference type="InterPro" id="IPR001387">
    <property type="entry name" value="Cro/C1-type_HTH"/>
</dbReference>
<evidence type="ECO:0000259" key="2">
    <source>
        <dbReference type="PROSITE" id="PS50943"/>
    </source>
</evidence>